<gene>
    <name evidence="1" type="ORF">MES5069_70379</name>
</gene>
<keyword evidence="2" id="KW-1185">Reference proteome</keyword>
<organism evidence="1 2">
    <name type="scientific">Mesorhizobium escarrei</name>
    <dbReference type="NCBI Taxonomy" id="666018"/>
    <lineage>
        <taxon>Bacteria</taxon>
        <taxon>Pseudomonadati</taxon>
        <taxon>Pseudomonadota</taxon>
        <taxon>Alphaproteobacteria</taxon>
        <taxon>Hyphomicrobiales</taxon>
        <taxon>Phyllobacteriaceae</taxon>
        <taxon>Mesorhizobium</taxon>
    </lineage>
</organism>
<dbReference type="Proteomes" id="UP001153050">
    <property type="component" value="Unassembled WGS sequence"/>
</dbReference>
<comment type="caution">
    <text evidence="1">The sequence shown here is derived from an EMBL/GenBank/DDBJ whole genome shotgun (WGS) entry which is preliminary data.</text>
</comment>
<evidence type="ECO:0000313" key="2">
    <source>
        <dbReference type="Proteomes" id="UP001153050"/>
    </source>
</evidence>
<protein>
    <submittedName>
        <fullName evidence="1">Uncharacterized protein</fullName>
    </submittedName>
</protein>
<reference evidence="1 2" key="1">
    <citation type="submission" date="2022-03" db="EMBL/GenBank/DDBJ databases">
        <authorList>
            <person name="Brunel B."/>
        </authorList>
    </citation>
    <scope>NUCLEOTIDE SEQUENCE [LARGE SCALE GENOMIC DNA]</scope>
    <source>
        <strain evidence="1">STM5069sample</strain>
    </source>
</reference>
<accession>A0ABN8KEW1</accession>
<sequence length="92" mass="10219">MHESLTIVPVIAVRSSVKYRLLIFVNNTELLAIGVNGEAWRTERISWDNLKLTTMTYDTICGVFWDIQTESEQGFTVDLATGTHSGGATMPV</sequence>
<dbReference type="EMBL" id="CAKXZT010000168">
    <property type="protein sequence ID" value="CAH2408761.1"/>
    <property type="molecule type" value="Genomic_DNA"/>
</dbReference>
<proteinExistence type="predicted"/>
<name>A0ABN8KEW1_9HYPH</name>
<evidence type="ECO:0000313" key="1">
    <source>
        <dbReference type="EMBL" id="CAH2408761.1"/>
    </source>
</evidence>